<feature type="compositionally biased region" description="Low complexity" evidence="2">
    <location>
        <begin position="46"/>
        <end position="55"/>
    </location>
</feature>
<dbReference type="InterPro" id="IPR057242">
    <property type="entry name" value="PCFS4-like"/>
</dbReference>
<feature type="compositionally biased region" description="Polar residues" evidence="2">
    <location>
        <begin position="671"/>
        <end position="682"/>
    </location>
</feature>
<feature type="region of interest" description="Disordered" evidence="2">
    <location>
        <begin position="249"/>
        <end position="282"/>
    </location>
</feature>
<dbReference type="STRING" id="4432.A0A1U8QC92"/>
<feature type="compositionally biased region" description="Basic and acidic residues" evidence="2">
    <location>
        <begin position="404"/>
        <end position="424"/>
    </location>
</feature>
<feature type="region of interest" description="Disordered" evidence="2">
    <location>
        <begin position="211"/>
        <end position="237"/>
    </location>
</feature>
<organism evidence="3 4">
    <name type="scientific">Nelumbo nucifera</name>
    <name type="common">Sacred lotus</name>
    <dbReference type="NCBI Taxonomy" id="4432"/>
    <lineage>
        <taxon>Eukaryota</taxon>
        <taxon>Viridiplantae</taxon>
        <taxon>Streptophyta</taxon>
        <taxon>Embryophyta</taxon>
        <taxon>Tracheophyta</taxon>
        <taxon>Spermatophyta</taxon>
        <taxon>Magnoliopsida</taxon>
        <taxon>Proteales</taxon>
        <taxon>Nelumbonaceae</taxon>
        <taxon>Nelumbo</taxon>
    </lineage>
</organism>
<name>A0A1U8QC92_NELNU</name>
<dbReference type="InterPro" id="IPR045154">
    <property type="entry name" value="PCF11-like"/>
</dbReference>
<dbReference type="SUPFAM" id="SSF48464">
    <property type="entry name" value="ENTH/VHS domain"/>
    <property type="match status" value="1"/>
</dbReference>
<feature type="compositionally biased region" description="Basic and acidic residues" evidence="2">
    <location>
        <begin position="63"/>
        <end position="73"/>
    </location>
</feature>
<evidence type="ECO:0000256" key="1">
    <source>
        <dbReference type="ARBA" id="ARBA00022664"/>
    </source>
</evidence>
<dbReference type="KEGG" id="nnu:104612494"/>
<dbReference type="FunCoup" id="A0A1U8QC92">
    <property type="interactions" value="2779"/>
</dbReference>
<gene>
    <name evidence="4" type="primary">LOC104612494</name>
</gene>
<dbReference type="Pfam" id="PF23228">
    <property type="entry name" value="zf_PCFS4"/>
    <property type="match status" value="1"/>
</dbReference>
<reference evidence="4" key="1">
    <citation type="submission" date="2025-08" db="UniProtKB">
        <authorList>
            <consortium name="RefSeq"/>
        </authorList>
    </citation>
    <scope>IDENTIFICATION</scope>
</reference>
<dbReference type="PANTHER" id="PTHR15921">
    <property type="entry name" value="PRE-MRNA CLEAVAGE COMPLEX II"/>
    <property type="match status" value="1"/>
</dbReference>
<dbReference type="CDD" id="cd16982">
    <property type="entry name" value="CID_Pcf11"/>
    <property type="match status" value="1"/>
</dbReference>
<feature type="region of interest" description="Disordered" evidence="2">
    <location>
        <begin position="638"/>
        <end position="682"/>
    </location>
</feature>
<feature type="compositionally biased region" description="Low complexity" evidence="2">
    <location>
        <begin position="550"/>
        <end position="569"/>
    </location>
</feature>
<dbReference type="GeneID" id="104612494"/>
<dbReference type="GO" id="GO:0003729">
    <property type="term" value="F:mRNA binding"/>
    <property type="evidence" value="ECO:0000318"/>
    <property type="project" value="GO_Central"/>
</dbReference>
<feature type="compositionally biased region" description="Polar residues" evidence="2">
    <location>
        <begin position="638"/>
        <end position="651"/>
    </location>
</feature>
<dbReference type="InterPro" id="IPR047415">
    <property type="entry name" value="Pcf11_CID"/>
</dbReference>
<feature type="region of interest" description="Disordered" evidence="2">
    <location>
        <begin position="520"/>
        <end position="623"/>
    </location>
</feature>
<dbReference type="Gene3D" id="1.25.40.90">
    <property type="match status" value="1"/>
</dbReference>
<dbReference type="GO" id="GO:0006369">
    <property type="term" value="P:termination of RNA polymerase II transcription"/>
    <property type="evidence" value="ECO:0000318"/>
    <property type="project" value="GO_Central"/>
</dbReference>
<keyword evidence="1" id="KW-0507">mRNA processing</keyword>
<evidence type="ECO:0000256" key="2">
    <source>
        <dbReference type="SAM" id="MobiDB-lite"/>
    </source>
</evidence>
<feature type="compositionally biased region" description="Polar residues" evidence="2">
    <location>
        <begin position="587"/>
        <end position="596"/>
    </location>
</feature>
<dbReference type="PROSITE" id="PS00028">
    <property type="entry name" value="ZINC_FINGER_C2H2_1"/>
    <property type="match status" value="1"/>
</dbReference>
<feature type="compositionally biased region" description="Basic and acidic residues" evidence="2">
    <location>
        <begin position="260"/>
        <end position="273"/>
    </location>
</feature>
<dbReference type="GO" id="GO:0005737">
    <property type="term" value="C:cytoplasm"/>
    <property type="evidence" value="ECO:0000318"/>
    <property type="project" value="GO_Central"/>
</dbReference>
<evidence type="ECO:0000313" key="3">
    <source>
        <dbReference type="Proteomes" id="UP000189703"/>
    </source>
</evidence>
<evidence type="ECO:0000313" key="4">
    <source>
        <dbReference type="RefSeq" id="XP_019055841.1"/>
    </source>
</evidence>
<feature type="region of interest" description="Disordered" evidence="2">
    <location>
        <begin position="388"/>
        <end position="424"/>
    </location>
</feature>
<feature type="compositionally biased region" description="Basic and acidic residues" evidence="2">
    <location>
        <begin position="1"/>
        <end position="42"/>
    </location>
</feature>
<dbReference type="GO" id="GO:0005849">
    <property type="term" value="C:mRNA cleavage factor complex"/>
    <property type="evidence" value="ECO:0000318"/>
    <property type="project" value="GO_Central"/>
</dbReference>
<proteinExistence type="predicted"/>
<dbReference type="GO" id="GO:0031124">
    <property type="term" value="P:mRNA 3'-end processing"/>
    <property type="evidence" value="ECO:0007669"/>
    <property type="project" value="InterPro"/>
</dbReference>
<dbReference type="AlphaFoldDB" id="A0A1U8QC92"/>
<dbReference type="PROSITE" id="PS50157">
    <property type="entry name" value="ZINC_FINGER_C2H2_2"/>
    <property type="match status" value="1"/>
</dbReference>
<feature type="compositionally biased region" description="Low complexity" evidence="2">
    <location>
        <begin position="609"/>
        <end position="623"/>
    </location>
</feature>
<dbReference type="Pfam" id="PF04818">
    <property type="entry name" value="CID"/>
    <property type="match status" value="1"/>
</dbReference>
<dbReference type="InterPro" id="IPR013087">
    <property type="entry name" value="Znf_C2H2_type"/>
</dbReference>
<dbReference type="InterPro" id="IPR008942">
    <property type="entry name" value="ENTH_VHS"/>
</dbReference>
<dbReference type="FunFam" id="1.25.40.90:FF:000023">
    <property type="entry name" value="polyadenylation and cleavage factor homolog 4"/>
    <property type="match status" value="1"/>
</dbReference>
<dbReference type="OrthoDB" id="2129491at2759"/>
<feature type="region of interest" description="Disordered" evidence="2">
    <location>
        <begin position="1"/>
        <end position="81"/>
    </location>
</feature>
<dbReference type="PANTHER" id="PTHR15921:SF3">
    <property type="entry name" value="PRE-MRNA CLEAVAGE COMPLEX 2 PROTEIN PCF11"/>
    <property type="match status" value="1"/>
</dbReference>
<accession>A0A1U8QC92</accession>
<dbReference type="Proteomes" id="UP000189703">
    <property type="component" value="Unplaced"/>
</dbReference>
<dbReference type="SMART" id="SM00582">
    <property type="entry name" value="RPR"/>
    <property type="match status" value="1"/>
</dbReference>
<keyword evidence="3" id="KW-1185">Reference proteome</keyword>
<dbReference type="PROSITE" id="PS51391">
    <property type="entry name" value="CID"/>
    <property type="match status" value="1"/>
</dbReference>
<dbReference type="InterPro" id="IPR006569">
    <property type="entry name" value="CID_dom"/>
</dbReference>
<protein>
    <submittedName>
        <fullName evidence="4">Polyadenylation and cleavage factor homolog 4-like isoform X1</fullName>
    </submittedName>
</protein>
<dbReference type="RefSeq" id="XP_019055841.1">
    <property type="nucleotide sequence ID" value="XM_019200296.1"/>
</dbReference>
<sequence length="1075" mass="116204">MESSRRSIDRSREPGLKKPRLAEEAERDRSSNSVVVDRERPFPQRGASAVSGAGARPLLSRFRTNDRERDDSVRGTYQHQQQQHQELVTQYKTALAELTFNSKPIITNLTIIAGENLHAAKGIAATVYANILEVPSEQKLPSLYLLDSIVKNIARDYIKHFAARLPEVFCKAYRQVDPSIHPSMRHLFGTWKGVFPPTTLQMIEKELGFQPFNGSSSGGTASRPVPDSQSQRPSHSIHVNPKYLEARQRLQQSSRNVPRPQKEALSEPVHEKNSSAGYGDYEYRSDISRHSDLVVGRATERVPEREGLDKPWYGAGSKATDAIVSQRNGFESRHGFQSYRAPRSAQPVAQLHQTQSIANRSSRGISRNWKNSEEEEYMWDDMNSRLTDHGALDSSRGDGWTPDDAEKQEVEEHLSQTRSEREIGSRIKRETSMDPAIAQKGQDITGHRTSSGWSSQKPFPVDGLINMGIASLISGKSEGQSTSICGLSTSMSSSFVKAGHVLPLSTSVVGAPSIGSLTTSSTSFDTSTGVLGPHHQPPGPASPSGQLSIHQSSHSPSSSVVHQHQPSHSMTDEPGPKTSLPPGPLNQIPQISSGQDSFPLMSGTLPSNQSQTSQYLHTSSSSISLSQLRHVPFTQQQPELNQSQPSGQTQKPLHRGSISGTPQATEHPAQGHSNSPAANITGETDTSSLLAAIMKSGLLSKTSVSGSLPNLNFQDSGALPSNLNIHPPLPSGPPPVQLATSSASMVASASVSGLDSSVNVSSLTANPQRAAVLPPLPPGPPPLSSLVGSTTSQTSNIASAVPKPLSNLLSSLLAKGLISASTTESPTLTTTQLPTQPQNHCFGPSSSSSILVSSGPISSTIPTTSGKELHSLKSEVNSTISSSQITTEAKDLIGIEFKPEIIREPHQSVINALFDDTLHHCNVCGLRLKLKERLDRHMEWHASKQPESIHHRASRRWYTSLNDWVSENGGLPSGSMGIASMQVLVKELEKGELMIPADESQCICALCGELFEDFYSHERDEWMFKGAVYMTIPVGEGNIGTTDKSAAQGPIVHSNCISQSSVYDLGLMEHIKTET</sequence>
<dbReference type="OMA" id="IREMHPH"/>
<dbReference type="GO" id="GO:0000993">
    <property type="term" value="F:RNA polymerase II complex binding"/>
    <property type="evidence" value="ECO:0000318"/>
    <property type="project" value="GO_Central"/>
</dbReference>